<sequence>MSAIQLLTKAIQYDVAGRKLESLKLYEDGCGELLKLCKAETNPEKKKHFQTKLVEYLAQAEKIKKTIQNWGSRGEIKDKIHIAEGATNYGYDRIFGKYLTEDVEEILIEEPYIKEHYQLMNLVMFCELAVSNCRNLKCIKVTTNKDPSPRSEQVKSFESLTESLLKHNVCLYVDLVDTLHDRQVLLNTGYIIKIGRGLNYFKPNSSKVALGAFNFNFRECRETNVDVLYFPENYKTTK</sequence>
<reference evidence="2" key="1">
    <citation type="submission" date="2021-03" db="EMBL/GenBank/DDBJ databases">
        <title>Chromosome level genome of the anhydrobiotic midge Polypedilum vanderplanki.</title>
        <authorList>
            <person name="Yoshida Y."/>
            <person name="Kikawada T."/>
            <person name="Gusev O."/>
        </authorList>
    </citation>
    <scope>NUCLEOTIDE SEQUENCE</scope>
    <source>
        <strain evidence="2">NIAS01</strain>
        <tissue evidence="2">Whole body or cell culture</tissue>
    </source>
</reference>
<dbReference type="Gene3D" id="1.20.58.80">
    <property type="entry name" value="Phosphotransferase system, lactose/cellobiose-type IIA subunit"/>
    <property type="match status" value="1"/>
</dbReference>
<dbReference type="EMBL" id="JADBJN010000002">
    <property type="protein sequence ID" value="KAG5678323.1"/>
    <property type="molecule type" value="Genomic_DNA"/>
</dbReference>
<dbReference type="Proteomes" id="UP001107558">
    <property type="component" value="Chromosome 2"/>
</dbReference>
<dbReference type="InterPro" id="IPR032341">
    <property type="entry name" value="MITD1_C"/>
</dbReference>
<dbReference type="AlphaFoldDB" id="A0A9J6C970"/>
<dbReference type="SMART" id="SM00745">
    <property type="entry name" value="MIT"/>
    <property type="match status" value="1"/>
</dbReference>
<dbReference type="InterPro" id="IPR038113">
    <property type="entry name" value="MITD1_C_sf"/>
</dbReference>
<organism evidence="2 3">
    <name type="scientific">Polypedilum vanderplanki</name>
    <name type="common">Sleeping chironomid midge</name>
    <dbReference type="NCBI Taxonomy" id="319348"/>
    <lineage>
        <taxon>Eukaryota</taxon>
        <taxon>Metazoa</taxon>
        <taxon>Ecdysozoa</taxon>
        <taxon>Arthropoda</taxon>
        <taxon>Hexapoda</taxon>
        <taxon>Insecta</taxon>
        <taxon>Pterygota</taxon>
        <taxon>Neoptera</taxon>
        <taxon>Endopterygota</taxon>
        <taxon>Diptera</taxon>
        <taxon>Nematocera</taxon>
        <taxon>Chironomoidea</taxon>
        <taxon>Chironomidae</taxon>
        <taxon>Chironominae</taxon>
        <taxon>Polypedilum</taxon>
        <taxon>Polypedilum</taxon>
    </lineage>
</organism>
<dbReference type="Pfam" id="PF04212">
    <property type="entry name" value="MIT"/>
    <property type="match status" value="1"/>
</dbReference>
<evidence type="ECO:0000259" key="1">
    <source>
        <dbReference type="SMART" id="SM00745"/>
    </source>
</evidence>
<gene>
    <name evidence="2" type="ORF">PVAND_008008</name>
</gene>
<feature type="domain" description="MIT" evidence="1">
    <location>
        <begin position="2"/>
        <end position="74"/>
    </location>
</feature>
<dbReference type="SUPFAM" id="SSF116846">
    <property type="entry name" value="MIT domain"/>
    <property type="match status" value="1"/>
</dbReference>
<dbReference type="PANTHER" id="PTHR21222">
    <property type="entry name" value="MIT DOMAIN-CONTAINING PROTEIN 1"/>
    <property type="match status" value="1"/>
</dbReference>
<dbReference type="OrthoDB" id="19553at2759"/>
<evidence type="ECO:0000313" key="3">
    <source>
        <dbReference type="Proteomes" id="UP001107558"/>
    </source>
</evidence>
<dbReference type="Gene3D" id="3.30.870.30">
    <property type="entry name" value="MITD, C-terminal phospholipase D-like domain"/>
    <property type="match status" value="1"/>
</dbReference>
<dbReference type="PANTHER" id="PTHR21222:SF1">
    <property type="entry name" value="MIT DOMAIN-CONTAINING PROTEIN 1"/>
    <property type="match status" value="1"/>
</dbReference>
<proteinExistence type="predicted"/>
<protein>
    <recommendedName>
        <fullName evidence="1">MIT domain-containing protein</fullName>
    </recommendedName>
</protein>
<evidence type="ECO:0000313" key="2">
    <source>
        <dbReference type="EMBL" id="KAG5678323.1"/>
    </source>
</evidence>
<keyword evidence="3" id="KW-1185">Reference proteome</keyword>
<dbReference type="Pfam" id="PF16565">
    <property type="entry name" value="MIT_C"/>
    <property type="match status" value="1"/>
</dbReference>
<comment type="caution">
    <text evidence="2">The sequence shown here is derived from an EMBL/GenBank/DDBJ whole genome shotgun (WGS) entry which is preliminary data.</text>
</comment>
<dbReference type="InterPro" id="IPR036181">
    <property type="entry name" value="MIT_dom_sf"/>
</dbReference>
<accession>A0A9J6C970</accession>
<dbReference type="InterPro" id="IPR007330">
    <property type="entry name" value="MIT_dom"/>
</dbReference>
<name>A0A9J6C970_POLVA</name>
<dbReference type="InterPro" id="IPR052817">
    <property type="entry name" value="MIT_domain_contain_protein1"/>
</dbReference>